<sequence>MTTGESGTWEVLAVKYAERNARTRADSFLFDDAHDTPHEMDYYIWVLRQGARVILVDTGYDAPEATRRDRPIQIDPRTALKPLGIAAEDVTEVIVTHLHYDHAGGLHLFPNAKLHLQAAEMAFATGPCMCHDALRMPFTADHVCEAVKRLFAGQVQFHDGSAEIADGVRLHCIGGHSKGLQAVQVRTQAGWLCLASDAAHYYENVFRGKVFPLVVDVDDMLAGFETLKSLVSAPGLIVPGHDPLVRQVFPRWQEGADIWRLDAGPVAADADWLNSITDS</sequence>
<evidence type="ECO:0000256" key="4">
    <source>
        <dbReference type="ARBA" id="ARBA00022801"/>
    </source>
</evidence>
<dbReference type="EMBL" id="CYRX01000031">
    <property type="protein sequence ID" value="CUH61271.1"/>
    <property type="molecule type" value="Genomic_DNA"/>
</dbReference>
<evidence type="ECO:0000259" key="6">
    <source>
        <dbReference type="SMART" id="SM00849"/>
    </source>
</evidence>
<dbReference type="CDD" id="cd07729">
    <property type="entry name" value="AHL_lactonase_MBL-fold"/>
    <property type="match status" value="1"/>
</dbReference>
<comment type="cofactor">
    <cofactor evidence="1">
        <name>Zn(2+)</name>
        <dbReference type="ChEBI" id="CHEBI:29105"/>
    </cofactor>
</comment>
<comment type="similarity">
    <text evidence="2">Belongs to the metallo-beta-lactamase superfamily.</text>
</comment>
<dbReference type="PANTHER" id="PTHR42978">
    <property type="entry name" value="QUORUM-QUENCHING LACTONASE YTNP-RELATED-RELATED"/>
    <property type="match status" value="1"/>
</dbReference>
<evidence type="ECO:0000256" key="2">
    <source>
        <dbReference type="ARBA" id="ARBA00007749"/>
    </source>
</evidence>
<name>A0A0P1FKM6_9RHOB</name>
<dbReference type="PANTHER" id="PTHR42978:SF7">
    <property type="entry name" value="METALLO-HYDROLASE RV2300C-RELATED"/>
    <property type="match status" value="1"/>
</dbReference>
<dbReference type="Gene3D" id="3.60.15.10">
    <property type="entry name" value="Ribonuclease Z/Hydroxyacylglutathione hydrolase-like"/>
    <property type="match status" value="1"/>
</dbReference>
<dbReference type="AlphaFoldDB" id="A0A0P1FKM6"/>
<accession>A0A0P1FKM6</accession>
<evidence type="ECO:0000313" key="7">
    <source>
        <dbReference type="EMBL" id="CUH61271.1"/>
    </source>
</evidence>
<protein>
    <submittedName>
        <fullName evidence="7">N-acyl homoserine lactonase</fullName>
        <ecNumber evidence="7">3.1.1.81</ecNumber>
    </submittedName>
</protein>
<organism evidence="7 8">
    <name type="scientific">Thalassobacter stenotrophicus</name>
    <dbReference type="NCBI Taxonomy" id="266809"/>
    <lineage>
        <taxon>Bacteria</taxon>
        <taxon>Pseudomonadati</taxon>
        <taxon>Pseudomonadota</taxon>
        <taxon>Alphaproteobacteria</taxon>
        <taxon>Rhodobacterales</taxon>
        <taxon>Roseobacteraceae</taxon>
        <taxon>Thalassobacter</taxon>
    </lineage>
</organism>
<dbReference type="Pfam" id="PF00753">
    <property type="entry name" value="Lactamase_B"/>
    <property type="match status" value="1"/>
</dbReference>
<evidence type="ECO:0000256" key="5">
    <source>
        <dbReference type="ARBA" id="ARBA00022833"/>
    </source>
</evidence>
<dbReference type="RefSeq" id="WP_058124056.1">
    <property type="nucleotide sequence ID" value="NZ_CYRX01000031.1"/>
</dbReference>
<dbReference type="InterPro" id="IPR036866">
    <property type="entry name" value="RibonucZ/Hydroxyglut_hydro"/>
</dbReference>
<dbReference type="Proteomes" id="UP000051298">
    <property type="component" value="Unassembled WGS sequence"/>
</dbReference>
<evidence type="ECO:0000256" key="3">
    <source>
        <dbReference type="ARBA" id="ARBA00022723"/>
    </source>
</evidence>
<proteinExistence type="inferred from homology"/>
<feature type="domain" description="Metallo-beta-lactamase" evidence="6">
    <location>
        <begin position="41"/>
        <end position="241"/>
    </location>
</feature>
<dbReference type="GO" id="GO:0046872">
    <property type="term" value="F:metal ion binding"/>
    <property type="evidence" value="ECO:0007669"/>
    <property type="project" value="UniProtKB-KW"/>
</dbReference>
<gene>
    <name evidence="7" type="primary">Y2-aiiA_2</name>
    <name evidence="7" type="ORF">THS5294_02574</name>
</gene>
<evidence type="ECO:0000256" key="1">
    <source>
        <dbReference type="ARBA" id="ARBA00001947"/>
    </source>
</evidence>
<dbReference type="GO" id="GO:0102007">
    <property type="term" value="F:acyl-L-homoserine-lactone lactonohydrolase activity"/>
    <property type="evidence" value="ECO:0007669"/>
    <property type="project" value="UniProtKB-EC"/>
</dbReference>
<evidence type="ECO:0000313" key="8">
    <source>
        <dbReference type="Proteomes" id="UP000051298"/>
    </source>
</evidence>
<dbReference type="EC" id="3.1.1.81" evidence="7"/>
<dbReference type="SMART" id="SM00849">
    <property type="entry name" value="Lactamase_B"/>
    <property type="match status" value="1"/>
</dbReference>
<keyword evidence="4 7" id="KW-0378">Hydrolase</keyword>
<keyword evidence="5" id="KW-0862">Zinc</keyword>
<keyword evidence="3" id="KW-0479">Metal-binding</keyword>
<dbReference type="InterPro" id="IPR051013">
    <property type="entry name" value="MBL_superfamily_lactonases"/>
</dbReference>
<reference evidence="7 8" key="1">
    <citation type="submission" date="2015-09" db="EMBL/GenBank/DDBJ databases">
        <authorList>
            <consortium name="Swine Surveillance"/>
        </authorList>
    </citation>
    <scope>NUCLEOTIDE SEQUENCE [LARGE SCALE GENOMIC DNA]</scope>
    <source>
        <strain evidence="7 8">CECT 5294</strain>
    </source>
</reference>
<dbReference type="SUPFAM" id="SSF56281">
    <property type="entry name" value="Metallo-hydrolase/oxidoreductase"/>
    <property type="match status" value="1"/>
</dbReference>
<dbReference type="InterPro" id="IPR001279">
    <property type="entry name" value="Metallo-B-lactamas"/>
</dbReference>